<comment type="similarity">
    <text evidence="1">Belongs to the tubulin family.</text>
</comment>
<dbReference type="SUPFAM" id="SSF52490">
    <property type="entry name" value="Tubulin nucleotide-binding domain-like"/>
    <property type="match status" value="1"/>
</dbReference>
<keyword evidence="2" id="KW-0493">Microtubule</keyword>
<feature type="domain" description="Tubulin/FtsZ GTPase" evidence="8">
    <location>
        <begin position="36"/>
        <end position="233"/>
    </location>
</feature>
<keyword evidence="3" id="KW-0547">Nucleotide-binding</keyword>
<reference evidence="9 10" key="1">
    <citation type="journal article" date="2013" name="Nature">
        <title>The genomes of four tapeworm species reveal adaptations to parasitism.</title>
        <authorList>
            <person name="Tsai I.J."/>
            <person name="Zarowiecki M."/>
            <person name="Holroyd N."/>
            <person name="Garciarrubio A."/>
            <person name="Sanchez-Flores A."/>
            <person name="Brooks K.L."/>
            <person name="Tracey A."/>
            <person name="Bobes R.J."/>
            <person name="Fragoso G."/>
            <person name="Sciutto E."/>
            <person name="Aslett M."/>
            <person name="Beasley H."/>
            <person name="Bennett H.M."/>
            <person name="Cai J."/>
            <person name="Camicia F."/>
            <person name="Clark R."/>
            <person name="Cucher M."/>
            <person name="De Silva N."/>
            <person name="Day T.A."/>
            <person name="Deplazes P."/>
            <person name="Estrada K."/>
            <person name="Fernandez C."/>
            <person name="Holland P.W."/>
            <person name="Hou J."/>
            <person name="Hu S."/>
            <person name="Huckvale T."/>
            <person name="Hung S.S."/>
            <person name="Kamenetzky L."/>
            <person name="Keane J.A."/>
            <person name="Kiss F."/>
            <person name="Koziol U."/>
            <person name="Lambert O."/>
            <person name="Liu K."/>
            <person name="Luo X."/>
            <person name="Luo Y."/>
            <person name="Macchiaroli N."/>
            <person name="Nichol S."/>
            <person name="Paps J."/>
            <person name="Parkinson J."/>
            <person name="Pouchkina-Stantcheva N."/>
            <person name="Riddiford N."/>
            <person name="Rosenzvit M."/>
            <person name="Salinas G."/>
            <person name="Wasmuth J.D."/>
            <person name="Zamanian M."/>
            <person name="Zheng Y."/>
            <person name="Cai X."/>
            <person name="Soberon X."/>
            <person name="Olson P.D."/>
            <person name="Laclette J.P."/>
            <person name="Brehm K."/>
            <person name="Berriman M."/>
            <person name="Garciarrubio A."/>
            <person name="Bobes R.J."/>
            <person name="Fragoso G."/>
            <person name="Sanchez-Flores A."/>
            <person name="Estrada K."/>
            <person name="Cevallos M.A."/>
            <person name="Morett E."/>
            <person name="Gonzalez V."/>
            <person name="Portillo T."/>
            <person name="Ochoa-Leyva A."/>
            <person name="Jose M.V."/>
            <person name="Sciutto E."/>
            <person name="Landa A."/>
            <person name="Jimenez L."/>
            <person name="Valdes V."/>
            <person name="Carrero J.C."/>
            <person name="Larralde C."/>
            <person name="Morales-Montor J."/>
            <person name="Limon-Lason J."/>
            <person name="Soberon X."/>
            <person name="Laclette J.P."/>
        </authorList>
    </citation>
    <scope>NUCLEOTIDE SEQUENCE [LARGE SCALE GENOMIC DNA]</scope>
</reference>
<evidence type="ECO:0000256" key="4">
    <source>
        <dbReference type="ARBA" id="ARBA00022801"/>
    </source>
</evidence>
<sequence length="875" mass="97190">MSSAFWELFCIEHGIDPEGCPVCFEGQSGDDLDEGRDVFFEETESGGFSPRTVIMDSEPLVIDEIRAGVYRSLFNPQRLLSGSEDGAGNYARGFYQLASQHAPRFAATLRRVAETCDLLEGVCFFHSYGGGTGSGLLMALHDTIDGEYPKANKLDLGVYPDYDQALSVLEPYNAVLGAASPYKPDCISLVLQNRAIMDIYERELNVACVTYSHINRLLAQVYSGLTAGFRFYSSLTSSLVELQTNLIPYPSMHYLMCSFYPLMSPAVYDSTKLTAELLLQEALSDRFQLALGVSPIEDSVMLSCALLYRGDVTPSVINAAVDEWKQSGRLKFADWSPCGYKIGCCRQPMVVIKATGMVATPICITALYNGTLVKSTLTGIGNDFIALKNRKAFYYWYLYEGMEECEFDEALNDFQSLLQDYEIIDESAKKAIKKMMSLLDQVSSSCPKSSDGSQATRSCLKGPTSGTTFYIDKSATSTSSPRYTADYNGPPTSVCCCEILQSSCESQRRPTSSRGQSSKPKCGSEPRHTSCQRDTSLQTPSTDGAFPDVSRGSDPSQGVTDCRPCSIYCGTVQQPSMIEECLQNTGLERRSSAYYRSNQRDECGAERSPKKKTPSCGIQSSSSSEHCISSSDQRKVESCTSSSDQRKMEGQPSSCSQKKAGKVCTPDKPSNEACQGSSSSQVSPEQCPCYFYASKRNCQIRPQEPVRNERSRTGLRQPDPCRRTPQNQMRSTEIRSSQCGHKKCHRPPTMEKQECSKCKCHQQRNRSPEKRPCSTNETCIHRARSPDKSRRGKPQSNCVQYDSNQKTSPFLVKSRHRTRNSEKTLTDSCQKRETKQSTSPFFRKFRQKKRTPEKTSPDATPNTSSCKRSTQKRAA</sequence>
<dbReference type="InterPro" id="IPR002452">
    <property type="entry name" value="Alpha_tubulin"/>
</dbReference>
<dbReference type="GO" id="GO:0007017">
    <property type="term" value="P:microtubule-based process"/>
    <property type="evidence" value="ECO:0007669"/>
    <property type="project" value="InterPro"/>
</dbReference>
<protein>
    <submittedName>
        <fullName evidence="9 11">Alpha tubulin</fullName>
    </submittedName>
</protein>
<dbReference type="PRINTS" id="PR01161">
    <property type="entry name" value="TUBULIN"/>
</dbReference>
<reference evidence="9" key="2">
    <citation type="submission" date="2014-06" db="EMBL/GenBank/DDBJ databases">
        <authorList>
            <person name="Aslett M."/>
        </authorList>
    </citation>
    <scope>NUCLEOTIDE SEQUENCE</scope>
</reference>
<dbReference type="AlphaFoldDB" id="A0A068WXD1"/>
<evidence type="ECO:0000313" key="10">
    <source>
        <dbReference type="Proteomes" id="UP000492820"/>
    </source>
</evidence>
<dbReference type="InterPro" id="IPR003008">
    <property type="entry name" value="Tubulin_FtsZ_GTPase"/>
</dbReference>
<dbReference type="Gene3D" id="3.40.50.1440">
    <property type="entry name" value="Tubulin/FtsZ, GTPase domain"/>
    <property type="match status" value="1"/>
</dbReference>
<dbReference type="EMBL" id="LK028586">
    <property type="protein sequence ID" value="CDS22322.1"/>
    <property type="molecule type" value="Genomic_DNA"/>
</dbReference>
<dbReference type="Gene3D" id="3.30.1330.20">
    <property type="entry name" value="Tubulin/FtsZ, C-terminal domain"/>
    <property type="match status" value="1"/>
</dbReference>
<evidence type="ECO:0000256" key="3">
    <source>
        <dbReference type="ARBA" id="ARBA00022741"/>
    </source>
</evidence>
<feature type="compositionally biased region" description="Polar residues" evidence="7">
    <location>
        <begin position="724"/>
        <end position="739"/>
    </location>
</feature>
<feature type="region of interest" description="Disordered" evidence="7">
    <location>
        <begin position="765"/>
        <end position="875"/>
    </location>
</feature>
<evidence type="ECO:0000256" key="6">
    <source>
        <dbReference type="ARBA" id="ARBA00049117"/>
    </source>
</evidence>
<feature type="compositionally biased region" description="Polar residues" evidence="7">
    <location>
        <begin position="508"/>
        <end position="519"/>
    </location>
</feature>
<dbReference type="PANTHER" id="PTHR11588">
    <property type="entry name" value="TUBULIN"/>
    <property type="match status" value="1"/>
</dbReference>
<feature type="region of interest" description="Disordered" evidence="7">
    <location>
        <begin position="596"/>
        <end position="684"/>
    </location>
</feature>
<evidence type="ECO:0000256" key="2">
    <source>
        <dbReference type="ARBA" id="ARBA00022701"/>
    </source>
</evidence>
<evidence type="ECO:0000256" key="1">
    <source>
        <dbReference type="ARBA" id="ARBA00009636"/>
    </source>
</evidence>
<organism evidence="9">
    <name type="scientific">Echinococcus granulosus</name>
    <name type="common">Hydatid tapeworm</name>
    <dbReference type="NCBI Taxonomy" id="6210"/>
    <lineage>
        <taxon>Eukaryota</taxon>
        <taxon>Metazoa</taxon>
        <taxon>Spiralia</taxon>
        <taxon>Lophotrochozoa</taxon>
        <taxon>Platyhelminthes</taxon>
        <taxon>Cestoda</taxon>
        <taxon>Eucestoda</taxon>
        <taxon>Cyclophyllidea</taxon>
        <taxon>Taeniidae</taxon>
        <taxon>Echinococcus</taxon>
        <taxon>Echinococcus granulosus group</taxon>
    </lineage>
</organism>
<feature type="compositionally biased region" description="Low complexity" evidence="7">
    <location>
        <begin position="615"/>
        <end position="631"/>
    </location>
</feature>
<dbReference type="CDD" id="cd02186">
    <property type="entry name" value="alpha_tubulin"/>
    <property type="match status" value="1"/>
</dbReference>
<dbReference type="Proteomes" id="UP000492820">
    <property type="component" value="Unassembled WGS sequence"/>
</dbReference>
<comment type="catalytic activity">
    <reaction evidence="6">
        <text>GTP + H2O = GDP + phosphate + H(+)</text>
        <dbReference type="Rhea" id="RHEA:19669"/>
        <dbReference type="ChEBI" id="CHEBI:15377"/>
        <dbReference type="ChEBI" id="CHEBI:15378"/>
        <dbReference type="ChEBI" id="CHEBI:37565"/>
        <dbReference type="ChEBI" id="CHEBI:43474"/>
        <dbReference type="ChEBI" id="CHEBI:58189"/>
    </reaction>
    <physiologicalReaction direction="left-to-right" evidence="6">
        <dbReference type="Rhea" id="RHEA:19670"/>
    </physiologicalReaction>
</comment>
<dbReference type="InterPro" id="IPR023123">
    <property type="entry name" value="Tubulin_C"/>
</dbReference>
<dbReference type="Pfam" id="PF03953">
    <property type="entry name" value="Tubulin_C"/>
    <property type="match status" value="1"/>
</dbReference>
<reference evidence="11" key="3">
    <citation type="submission" date="2020-10" db="UniProtKB">
        <authorList>
            <consortium name="WormBaseParasite"/>
        </authorList>
    </citation>
    <scope>IDENTIFICATION</scope>
</reference>
<dbReference type="Gene3D" id="1.10.287.600">
    <property type="entry name" value="Helix hairpin bin"/>
    <property type="match status" value="1"/>
</dbReference>
<dbReference type="GO" id="GO:0005874">
    <property type="term" value="C:microtubule"/>
    <property type="evidence" value="ECO:0007669"/>
    <property type="project" value="UniProtKB-KW"/>
</dbReference>
<dbReference type="InterPro" id="IPR000217">
    <property type="entry name" value="Tubulin"/>
</dbReference>
<evidence type="ECO:0000313" key="9">
    <source>
        <dbReference type="EMBL" id="CDS22322.1"/>
    </source>
</evidence>
<dbReference type="Pfam" id="PF00091">
    <property type="entry name" value="Tubulin"/>
    <property type="match status" value="1"/>
</dbReference>
<dbReference type="GO" id="GO:0016787">
    <property type="term" value="F:hydrolase activity"/>
    <property type="evidence" value="ECO:0007669"/>
    <property type="project" value="UniProtKB-KW"/>
</dbReference>
<evidence type="ECO:0000256" key="7">
    <source>
        <dbReference type="SAM" id="MobiDB-lite"/>
    </source>
</evidence>
<dbReference type="InterPro" id="IPR017975">
    <property type="entry name" value="Tubulin_CS"/>
</dbReference>
<dbReference type="InterPro" id="IPR037103">
    <property type="entry name" value="Tubulin/FtsZ-like_C"/>
</dbReference>
<dbReference type="InterPro" id="IPR036525">
    <property type="entry name" value="Tubulin/FtsZ_GTPase_sf"/>
</dbReference>
<evidence type="ECO:0000259" key="8">
    <source>
        <dbReference type="SMART" id="SM00864"/>
    </source>
</evidence>
<feature type="compositionally biased region" description="Polar residues" evidence="7">
    <location>
        <begin position="794"/>
        <end position="808"/>
    </location>
</feature>
<dbReference type="OrthoDB" id="6252567at2759"/>
<dbReference type="PRINTS" id="PR01162">
    <property type="entry name" value="ALPHATUBULIN"/>
</dbReference>
<dbReference type="SMART" id="SM00864">
    <property type="entry name" value="Tubulin"/>
    <property type="match status" value="1"/>
</dbReference>
<proteinExistence type="inferred from homology"/>
<accession>A0A068WXD1</accession>
<keyword evidence="4" id="KW-0378">Hydrolase</keyword>
<gene>
    <name evidence="9" type="ORF">EgrG_000352800</name>
</gene>
<dbReference type="PROSITE" id="PS00227">
    <property type="entry name" value="TUBULIN"/>
    <property type="match status" value="1"/>
</dbReference>
<evidence type="ECO:0000256" key="5">
    <source>
        <dbReference type="ARBA" id="ARBA00023134"/>
    </source>
</evidence>
<feature type="compositionally biased region" description="Polar residues" evidence="7">
    <location>
        <begin position="857"/>
        <end position="868"/>
    </location>
</feature>
<evidence type="ECO:0000313" key="11">
    <source>
        <dbReference type="WBParaSite" id="EgrG_000352800"/>
    </source>
</evidence>
<keyword evidence="5" id="KW-0342">GTP-binding</keyword>
<feature type="compositionally biased region" description="Polar residues" evidence="7">
    <location>
        <begin position="672"/>
        <end position="684"/>
    </location>
</feature>
<feature type="compositionally biased region" description="Basic and acidic residues" evidence="7">
    <location>
        <begin position="598"/>
        <end position="608"/>
    </location>
</feature>
<feature type="compositionally biased region" description="Polar residues" evidence="7">
    <location>
        <begin position="532"/>
        <end position="542"/>
    </location>
</feature>
<dbReference type="SUPFAM" id="SSF55307">
    <property type="entry name" value="Tubulin C-terminal domain-like"/>
    <property type="match status" value="1"/>
</dbReference>
<dbReference type="InterPro" id="IPR018316">
    <property type="entry name" value="Tubulin/FtsZ_2-layer-sand-dom"/>
</dbReference>
<feature type="compositionally biased region" description="Basic and acidic residues" evidence="7">
    <location>
        <begin position="819"/>
        <end position="835"/>
    </location>
</feature>
<dbReference type="GO" id="GO:0005200">
    <property type="term" value="F:structural constituent of cytoskeleton"/>
    <property type="evidence" value="ECO:0007669"/>
    <property type="project" value="InterPro"/>
</dbReference>
<name>A0A068WXD1_ECHGR</name>
<feature type="region of interest" description="Disordered" evidence="7">
    <location>
        <begin position="508"/>
        <end position="559"/>
    </location>
</feature>
<feature type="region of interest" description="Disordered" evidence="7">
    <location>
        <begin position="702"/>
        <end position="749"/>
    </location>
</feature>
<dbReference type="GO" id="GO:0005525">
    <property type="term" value="F:GTP binding"/>
    <property type="evidence" value="ECO:0007669"/>
    <property type="project" value="UniProtKB-KW"/>
</dbReference>
<dbReference type="WBParaSite" id="EgrG_000352800">
    <property type="protein sequence ID" value="EgrG_000352800"/>
    <property type="gene ID" value="EgrG_000352800"/>
</dbReference>
<dbReference type="InterPro" id="IPR008280">
    <property type="entry name" value="Tub_FtsZ_C"/>
</dbReference>